<dbReference type="EMBL" id="JADCNM010000008">
    <property type="protein sequence ID" value="KAG0471586.1"/>
    <property type="molecule type" value="Genomic_DNA"/>
</dbReference>
<feature type="region of interest" description="Disordered" evidence="1">
    <location>
        <begin position="130"/>
        <end position="157"/>
    </location>
</feature>
<evidence type="ECO:0000313" key="3">
    <source>
        <dbReference type="EMBL" id="KAG0471586.1"/>
    </source>
</evidence>
<reference evidence="4 5" key="1">
    <citation type="journal article" date="2020" name="Nat. Food">
        <title>A phased Vanilla planifolia genome enables genetic improvement of flavour and production.</title>
        <authorList>
            <person name="Hasing T."/>
            <person name="Tang H."/>
            <person name="Brym M."/>
            <person name="Khazi F."/>
            <person name="Huang T."/>
            <person name="Chambers A.H."/>
        </authorList>
    </citation>
    <scope>NUCLEOTIDE SEQUENCE [LARGE SCALE GENOMIC DNA]</scope>
    <source>
        <tissue evidence="3">Leaf</tissue>
    </source>
</reference>
<comment type="caution">
    <text evidence="3">The sequence shown here is derived from an EMBL/GenBank/DDBJ whole genome shotgun (WGS) entry which is preliminary data.</text>
</comment>
<evidence type="ECO:0000256" key="1">
    <source>
        <dbReference type="SAM" id="MobiDB-lite"/>
    </source>
</evidence>
<evidence type="ECO:0000313" key="5">
    <source>
        <dbReference type="Proteomes" id="UP000639772"/>
    </source>
</evidence>
<protein>
    <recommendedName>
        <fullName evidence="6">BRI1 kinase inhibitor 1</fullName>
    </recommendedName>
</protein>
<dbReference type="PANTHER" id="PTHR33312">
    <property type="entry name" value="MEMBRANE-ASSOCIATED KINASE REGULATOR 4-RELATED"/>
    <property type="match status" value="1"/>
</dbReference>
<keyword evidence="4" id="KW-1185">Reference proteome</keyword>
<evidence type="ECO:0008006" key="6">
    <source>
        <dbReference type="Google" id="ProtNLM"/>
    </source>
</evidence>
<name>A0A835QIK6_VANPL</name>
<dbReference type="GO" id="GO:0005886">
    <property type="term" value="C:plasma membrane"/>
    <property type="evidence" value="ECO:0007669"/>
    <property type="project" value="InterPro"/>
</dbReference>
<gene>
    <name evidence="3" type="ORF">HPP92_016132</name>
    <name evidence="2" type="ORF">HPP92_016728</name>
</gene>
<dbReference type="AlphaFoldDB" id="A0A835QIK6"/>
<evidence type="ECO:0000313" key="2">
    <source>
        <dbReference type="EMBL" id="KAG0470028.1"/>
    </source>
</evidence>
<evidence type="ECO:0000313" key="4">
    <source>
        <dbReference type="Proteomes" id="UP000636800"/>
    </source>
</evidence>
<dbReference type="InterPro" id="IPR039620">
    <property type="entry name" value="BKI1/MAKR1/3/4"/>
</dbReference>
<dbReference type="Proteomes" id="UP000639772">
    <property type="component" value="Unassembled WGS sequence"/>
</dbReference>
<dbReference type="GO" id="GO:0019210">
    <property type="term" value="F:kinase inhibitor activity"/>
    <property type="evidence" value="ECO:0007669"/>
    <property type="project" value="InterPro"/>
</dbReference>
<feature type="compositionally biased region" description="Low complexity" evidence="1">
    <location>
        <begin position="59"/>
        <end position="72"/>
    </location>
</feature>
<feature type="compositionally biased region" description="Basic and acidic residues" evidence="1">
    <location>
        <begin position="1"/>
        <end position="14"/>
    </location>
</feature>
<feature type="region of interest" description="Disordered" evidence="1">
    <location>
        <begin position="1"/>
        <end position="50"/>
    </location>
</feature>
<organism evidence="3 5">
    <name type="scientific">Vanilla planifolia</name>
    <name type="common">Vanilla</name>
    <dbReference type="NCBI Taxonomy" id="51239"/>
    <lineage>
        <taxon>Eukaryota</taxon>
        <taxon>Viridiplantae</taxon>
        <taxon>Streptophyta</taxon>
        <taxon>Embryophyta</taxon>
        <taxon>Tracheophyta</taxon>
        <taxon>Spermatophyta</taxon>
        <taxon>Magnoliopsida</taxon>
        <taxon>Liliopsida</taxon>
        <taxon>Asparagales</taxon>
        <taxon>Orchidaceae</taxon>
        <taxon>Vanilloideae</taxon>
        <taxon>Vanilleae</taxon>
        <taxon>Vanilla</taxon>
    </lineage>
</organism>
<dbReference type="EMBL" id="JADCNL010000008">
    <property type="protein sequence ID" value="KAG0470028.1"/>
    <property type="molecule type" value="Genomic_DNA"/>
</dbReference>
<proteinExistence type="predicted"/>
<accession>A0A835QIK6</accession>
<dbReference type="OrthoDB" id="1709800at2759"/>
<feature type="region of interest" description="Disordered" evidence="1">
    <location>
        <begin position="57"/>
        <end position="76"/>
    </location>
</feature>
<sequence length="313" mass="34478">MSNLRGPKEGELEGKGQTTLQQPPPPTQLSPTSMVLPPSPPLAPSVNSSPAHEFSFTISLHPPNSHSTNSSNRFNLGKHTTTPLDVDLAPADEIFFHGHLLPLHFLSHRPSDFSTENAGFLPLDHVETEKKQSTNAAAAAAPIPSANPGGSDHFHDRRKPKTFSSLFGLRKWLKGNENRPDEDQQRRGRKKLFDVARLWKKYANLIEPLLLFKGWKTKQEFRRSPHSFSGGSISREGGWRQRWRGEYSAPASIRTSPTNSGLLVAPASILSSSDESTMEELQNAIQAAIAHCKDSIAAKDDKCRGCVGIERVN</sequence>
<dbReference type="PANTHER" id="PTHR33312:SF19">
    <property type="entry name" value="BRI1 KINASE INHIBITOR 1"/>
    <property type="match status" value="1"/>
</dbReference>
<dbReference type="Proteomes" id="UP000636800">
    <property type="component" value="Unassembled WGS sequence"/>
</dbReference>